<evidence type="ECO:0000313" key="2">
    <source>
        <dbReference type="EMBL" id="GAP34010.1"/>
    </source>
</evidence>
<dbReference type="STRING" id="1547922.ISF6_3436"/>
<dbReference type="CDD" id="cd02042">
    <property type="entry name" value="ParAB_family"/>
    <property type="match status" value="1"/>
</dbReference>
<dbReference type="PANTHER" id="PTHR13696">
    <property type="entry name" value="P-LOOP CONTAINING NUCLEOSIDE TRIPHOSPHATE HYDROLASE"/>
    <property type="match status" value="1"/>
</dbReference>
<evidence type="ECO:0000313" key="3">
    <source>
        <dbReference type="Proteomes" id="UP000037660"/>
    </source>
</evidence>
<dbReference type="RefSeq" id="WP_054018164.1">
    <property type="nucleotide sequence ID" value="NZ_BBYR01000005.1"/>
</dbReference>
<dbReference type="InterPro" id="IPR050678">
    <property type="entry name" value="DNA_Partitioning_ATPase"/>
</dbReference>
<reference evidence="3" key="1">
    <citation type="submission" date="2015-07" db="EMBL/GenBank/DDBJ databases">
        <title>Discovery of a poly(ethylene terephthalate assimilation.</title>
        <authorList>
            <person name="Yoshida S."/>
            <person name="Hiraga K."/>
            <person name="Takehana T."/>
            <person name="Taniguchi I."/>
            <person name="Yamaji H."/>
            <person name="Maeda Y."/>
            <person name="Toyohara K."/>
            <person name="Miyamoto K."/>
            <person name="Kimura Y."/>
            <person name="Oda K."/>
        </authorList>
    </citation>
    <scope>NUCLEOTIDE SEQUENCE [LARGE SCALE GENOMIC DNA]</scope>
    <source>
        <strain evidence="3">NBRC 110686 / TISTR 2288 / 201-F6</strain>
    </source>
</reference>
<dbReference type="AlphaFoldDB" id="A0A0K8NVP8"/>
<feature type="domain" description="AAA" evidence="1">
    <location>
        <begin position="115"/>
        <end position="291"/>
    </location>
</feature>
<proteinExistence type="predicted"/>
<dbReference type="SUPFAM" id="SSF52540">
    <property type="entry name" value="P-loop containing nucleoside triphosphate hydrolases"/>
    <property type="match status" value="1"/>
</dbReference>
<dbReference type="Gene3D" id="3.40.50.300">
    <property type="entry name" value="P-loop containing nucleotide triphosphate hydrolases"/>
    <property type="match status" value="1"/>
</dbReference>
<sequence length="402" mass="44475">MDPTTQGPSATHPISLKAITEQADRATSIVAQARGVMLAPDARKLPPTFSATQLVERLKIERSQYDYRVRNPGGLPTGRLTSTGARREFTLSEMRQWARHYRADHLRPEGGEAITISTAHFKGGSSKTTTATTLAQGLSMRGHKVLVVDVDPQGSMTTLFGFLPDAEVDVTQTLLPLLSGDEPDVNYAIRPTYWDGVDLVPSSSPLFSAEFILPTRQLKEASFQFWRTLDYGLDPIRSKYDVIICDTPPSLSFLTVNALMASDGIIMPLPPSNLDFASSAQFWDLFKDLADDFASRGAGKDFAFINILLSKVKYAAPKDNTGQSTAIIREWIQAAYAERVLPVEIPDVEAVRTASKEFGTVYDASRDNASTRTFKSAFEAYDRFVDLIEQQMETFWQRQVGG</sequence>
<dbReference type="EMBL" id="BBYR01000005">
    <property type="protein sequence ID" value="GAP34010.1"/>
    <property type="molecule type" value="Genomic_DNA"/>
</dbReference>
<accession>A0A0K8NVP8</accession>
<dbReference type="Proteomes" id="UP000037660">
    <property type="component" value="Unassembled WGS sequence"/>
</dbReference>
<gene>
    <name evidence="2" type="ORF">ISF6_3436</name>
</gene>
<protein>
    <recommendedName>
        <fullName evidence="1">AAA domain-containing protein</fullName>
    </recommendedName>
</protein>
<dbReference type="PANTHER" id="PTHR13696:SF52">
    <property type="entry name" value="PARA FAMILY PROTEIN CT_582"/>
    <property type="match status" value="1"/>
</dbReference>
<name>A0A0K8NVP8_PISS1</name>
<evidence type="ECO:0000259" key="1">
    <source>
        <dbReference type="Pfam" id="PF13614"/>
    </source>
</evidence>
<organism evidence="2 3">
    <name type="scientific">Piscinibacter sakaiensis</name>
    <name type="common">Ideonella sakaiensis</name>
    <dbReference type="NCBI Taxonomy" id="1547922"/>
    <lineage>
        <taxon>Bacteria</taxon>
        <taxon>Pseudomonadati</taxon>
        <taxon>Pseudomonadota</taxon>
        <taxon>Betaproteobacteria</taxon>
        <taxon>Burkholderiales</taxon>
        <taxon>Sphaerotilaceae</taxon>
        <taxon>Piscinibacter</taxon>
    </lineage>
</organism>
<reference evidence="2 3" key="2">
    <citation type="journal article" date="2016" name="Science">
        <title>A bacterium that degrades and assimilates poly(ethylene terephthalate).</title>
        <authorList>
            <person name="Yoshida S."/>
            <person name="Hiraga K."/>
            <person name="Takehana T."/>
            <person name="Taniguchi I."/>
            <person name="Yamaji H."/>
            <person name="Maeda Y."/>
            <person name="Toyohara K."/>
            <person name="Miyamoto K."/>
            <person name="Kimura Y."/>
            <person name="Oda K."/>
        </authorList>
    </citation>
    <scope>NUCLEOTIDE SEQUENCE [LARGE SCALE GENOMIC DNA]</scope>
    <source>
        <strain evidence="3">NBRC 110686 / TISTR 2288 / 201-F6</strain>
    </source>
</reference>
<keyword evidence="3" id="KW-1185">Reference proteome</keyword>
<dbReference type="Pfam" id="PF13614">
    <property type="entry name" value="AAA_31"/>
    <property type="match status" value="1"/>
</dbReference>
<dbReference type="InterPro" id="IPR025669">
    <property type="entry name" value="AAA_dom"/>
</dbReference>
<dbReference type="OrthoDB" id="8950613at2"/>
<comment type="caution">
    <text evidence="2">The sequence shown here is derived from an EMBL/GenBank/DDBJ whole genome shotgun (WGS) entry which is preliminary data.</text>
</comment>
<dbReference type="InterPro" id="IPR027417">
    <property type="entry name" value="P-loop_NTPase"/>
</dbReference>